<feature type="region of interest" description="Disordered" evidence="1">
    <location>
        <begin position="441"/>
        <end position="464"/>
    </location>
</feature>
<name>A0A9X3XH02_9BACT</name>
<sequence>MGHAHHFLSRLDRVSLPHVELALSLYRDESLLRYIVDRARVPESVERVALSLDHPEEGPFLIVTRGGRFVTCLGAGMKVSNLPVVTRGQIDAISAKAEELRERLESAKALAGGKGVNALLRRIYDAADELSREEFLAISALQPLYALEFFKLYFSAATDLNEARKILLPTLRKTDKLRSPYEDALRAYWQTFWALGHLIVLATLDGQETLPPGLLDLLGDRTTLSWPATRQGFVALALRGAWATARIGKPLLGRYKRHYQEALSLLQNVDSGVGLFALGMRHTRLRAEVEKTLGADIPALLKGTVDGDIALGVRGMVRRVAQIDRESPEAVDAMHRDLGAQLWLRAAAHMPPGPYRFERAEDVPADLAYALPANTQFSYLYGTKTTSDALLWLFTMVPWAARAAPEELYLPRAVLRAFHVPWRPQLALDVLCAMRDHKDARKRPVARPEGPARKGPCPCGSGKKYKRCCEEKEEEAEAETDITG</sequence>
<dbReference type="Gene3D" id="3.10.450.50">
    <property type="match status" value="1"/>
</dbReference>
<accession>A0A9X3XH02</accession>
<dbReference type="RefSeq" id="WP_272427962.1">
    <property type="nucleotide sequence ID" value="NZ_JAGTJJ010000087.1"/>
</dbReference>
<gene>
    <name evidence="2" type="ORF">KEG57_51025</name>
</gene>
<keyword evidence="3" id="KW-1185">Reference proteome</keyword>
<protein>
    <submittedName>
        <fullName evidence="2">SEC-C domain-containing protein</fullName>
    </submittedName>
</protein>
<dbReference type="SUPFAM" id="SSF103642">
    <property type="entry name" value="Sec-C motif"/>
    <property type="match status" value="1"/>
</dbReference>
<dbReference type="EMBL" id="JAGTJJ010000087">
    <property type="protein sequence ID" value="MDC3988903.1"/>
    <property type="molecule type" value="Genomic_DNA"/>
</dbReference>
<comment type="caution">
    <text evidence="2">The sequence shown here is derived from an EMBL/GenBank/DDBJ whole genome shotgun (WGS) entry which is preliminary data.</text>
</comment>
<dbReference type="Proteomes" id="UP001151081">
    <property type="component" value="Unassembled WGS sequence"/>
</dbReference>
<proteinExistence type="predicted"/>
<reference evidence="2 3" key="1">
    <citation type="submission" date="2021-04" db="EMBL/GenBank/DDBJ databases">
        <title>Genome analysis of Polyangium sp.</title>
        <authorList>
            <person name="Li Y."/>
            <person name="Wang J."/>
        </authorList>
    </citation>
    <scope>NUCLEOTIDE SEQUENCE [LARGE SCALE GENOMIC DNA]</scope>
    <source>
        <strain evidence="2 3">SDU14</strain>
    </source>
</reference>
<dbReference type="AlphaFoldDB" id="A0A9X3XH02"/>
<evidence type="ECO:0000313" key="2">
    <source>
        <dbReference type="EMBL" id="MDC3988903.1"/>
    </source>
</evidence>
<evidence type="ECO:0000256" key="1">
    <source>
        <dbReference type="SAM" id="MobiDB-lite"/>
    </source>
</evidence>
<dbReference type="Pfam" id="PF02810">
    <property type="entry name" value="SEC-C"/>
    <property type="match status" value="1"/>
</dbReference>
<dbReference type="InterPro" id="IPR004027">
    <property type="entry name" value="SEC_C_motif"/>
</dbReference>
<evidence type="ECO:0000313" key="3">
    <source>
        <dbReference type="Proteomes" id="UP001151081"/>
    </source>
</evidence>
<organism evidence="2 3">
    <name type="scientific">Polyangium jinanense</name>
    <dbReference type="NCBI Taxonomy" id="2829994"/>
    <lineage>
        <taxon>Bacteria</taxon>
        <taxon>Pseudomonadati</taxon>
        <taxon>Myxococcota</taxon>
        <taxon>Polyangia</taxon>
        <taxon>Polyangiales</taxon>
        <taxon>Polyangiaceae</taxon>
        <taxon>Polyangium</taxon>
    </lineage>
</organism>